<proteinExistence type="predicted"/>
<protein>
    <submittedName>
        <fullName evidence="1">Uncharacterized protein</fullName>
    </submittedName>
</protein>
<accession>A0ABP0HJ96</accession>
<reference evidence="1 2" key="1">
    <citation type="submission" date="2024-02" db="EMBL/GenBank/DDBJ databases">
        <authorList>
            <person name="Chen Y."/>
            <person name="Shah S."/>
            <person name="Dougan E. K."/>
            <person name="Thang M."/>
            <person name="Chan C."/>
        </authorList>
    </citation>
    <scope>NUCLEOTIDE SEQUENCE [LARGE SCALE GENOMIC DNA]</scope>
</reference>
<dbReference type="EMBL" id="CAXAMN010000692">
    <property type="protein sequence ID" value="CAK8990180.1"/>
    <property type="molecule type" value="Genomic_DNA"/>
</dbReference>
<sequence length="210" mass="23197">MFVCLLLQTRKTFIIGGSYRCKCVLAWRCQVPGCKELLVAGHRKWAGAYVVSRRGLDKLVSSGYDQCIFPVDDFLPALHSFHPRPDIRELPCVSNLCDNFVALTFPQDAKIVQVEDRGSVSKFSTVLLGDLGASLGDEDDLGTVTNALPVQLEPLDFSHDNIEKNLKIAVDALKKHGFVVLQLPQESVEAAEHAEVRVFAPLCFMYSTAS</sequence>
<comment type="caution">
    <text evidence="1">The sequence shown here is derived from an EMBL/GenBank/DDBJ whole genome shotgun (WGS) entry which is preliminary data.</text>
</comment>
<evidence type="ECO:0000313" key="2">
    <source>
        <dbReference type="Proteomes" id="UP001642484"/>
    </source>
</evidence>
<dbReference type="Proteomes" id="UP001642484">
    <property type="component" value="Unassembled WGS sequence"/>
</dbReference>
<gene>
    <name evidence="1" type="ORF">CCMP2556_LOCUS1959</name>
</gene>
<organism evidence="1 2">
    <name type="scientific">Durusdinium trenchii</name>
    <dbReference type="NCBI Taxonomy" id="1381693"/>
    <lineage>
        <taxon>Eukaryota</taxon>
        <taxon>Sar</taxon>
        <taxon>Alveolata</taxon>
        <taxon>Dinophyceae</taxon>
        <taxon>Suessiales</taxon>
        <taxon>Symbiodiniaceae</taxon>
        <taxon>Durusdinium</taxon>
    </lineage>
</organism>
<evidence type="ECO:0000313" key="1">
    <source>
        <dbReference type="EMBL" id="CAK8990180.1"/>
    </source>
</evidence>
<keyword evidence="2" id="KW-1185">Reference proteome</keyword>
<name>A0ABP0HJ96_9DINO</name>